<evidence type="ECO:0000256" key="3">
    <source>
        <dbReference type="ARBA" id="ARBA00022801"/>
    </source>
</evidence>
<dbReference type="SUPFAM" id="SSF89550">
    <property type="entry name" value="PHP domain-like"/>
    <property type="match status" value="1"/>
</dbReference>
<dbReference type="GO" id="GO:0004725">
    <property type="term" value="F:protein tyrosine phosphatase activity"/>
    <property type="evidence" value="ECO:0007669"/>
    <property type="project" value="UniProtKB-EC"/>
</dbReference>
<dbReference type="OrthoDB" id="9788539at2"/>
<accession>A0A1L3J2E6</accession>
<dbReference type="GO" id="GO:0030145">
    <property type="term" value="F:manganese ion binding"/>
    <property type="evidence" value="ECO:0007669"/>
    <property type="project" value="InterPro"/>
</dbReference>
<name>A0A1L3J2E6_9FLAO</name>
<dbReference type="Gene3D" id="3.20.20.140">
    <property type="entry name" value="Metal-dependent hydrolases"/>
    <property type="match status" value="1"/>
</dbReference>
<evidence type="ECO:0000256" key="1">
    <source>
        <dbReference type="ARBA" id="ARBA00005750"/>
    </source>
</evidence>
<reference evidence="5 6" key="1">
    <citation type="submission" date="2016-11" db="EMBL/GenBank/DDBJ databases">
        <title>Gramella sp. LPB0144 isolated from marine environment.</title>
        <authorList>
            <person name="Kim E."/>
            <person name="Yi H."/>
        </authorList>
    </citation>
    <scope>NUCLEOTIDE SEQUENCE [LARGE SCALE GENOMIC DNA]</scope>
    <source>
        <strain evidence="5 6">LPB0144</strain>
    </source>
</reference>
<dbReference type="KEGG" id="grl:LPB144_02215"/>
<comment type="similarity">
    <text evidence="1">Belongs to the metallo-dependent hydrolases superfamily. CpsB/CapC family.</text>
</comment>
<evidence type="ECO:0000313" key="6">
    <source>
        <dbReference type="Proteomes" id="UP000182510"/>
    </source>
</evidence>
<dbReference type="PANTHER" id="PTHR39181:SF1">
    <property type="entry name" value="TYROSINE-PROTEIN PHOSPHATASE YWQE"/>
    <property type="match status" value="1"/>
</dbReference>
<dbReference type="EC" id="3.1.3.48" evidence="2"/>
<proteinExistence type="inferred from homology"/>
<evidence type="ECO:0000313" key="5">
    <source>
        <dbReference type="EMBL" id="APG59297.1"/>
    </source>
</evidence>
<evidence type="ECO:0000256" key="2">
    <source>
        <dbReference type="ARBA" id="ARBA00013064"/>
    </source>
</evidence>
<sequence>MFSIFQKKNYLVDLLAGMTDFHNHILPGIDDGAKNIEDSLTLIEKFNDLGITDFVATPHVMGDYYPNTPTTINSALQKIKVEKPNLNINAAAEYMMDQNFIELIVNRDILPIHGNNILVEMSYFQAPINLNEILFKLQNNSYSPILAHPERYPYFHTSDLEKFKDLKSRGCSFQLNMLSLTGHYGSGIQKIAFKLLDSDLIDFISSDVHRLDHLQKIETITISKKFVPGIQSVINQSKNIFN</sequence>
<dbReference type="EMBL" id="CP018153">
    <property type="protein sequence ID" value="APG59297.1"/>
    <property type="molecule type" value="Genomic_DNA"/>
</dbReference>
<protein>
    <recommendedName>
        <fullName evidence="2">protein-tyrosine-phosphatase</fullName>
        <ecNumber evidence="2">3.1.3.48</ecNumber>
    </recommendedName>
</protein>
<organism evidence="5 6">
    <name type="scientific">Christiangramia salexigens</name>
    <dbReference type="NCBI Taxonomy" id="1913577"/>
    <lineage>
        <taxon>Bacteria</taxon>
        <taxon>Pseudomonadati</taxon>
        <taxon>Bacteroidota</taxon>
        <taxon>Flavobacteriia</taxon>
        <taxon>Flavobacteriales</taxon>
        <taxon>Flavobacteriaceae</taxon>
        <taxon>Christiangramia</taxon>
    </lineage>
</organism>
<dbReference type="InterPro" id="IPR016667">
    <property type="entry name" value="Caps_polysacc_synth_CpsB/CapC"/>
</dbReference>
<keyword evidence="3" id="KW-0378">Hydrolase</keyword>
<comment type="catalytic activity">
    <reaction evidence="4">
        <text>O-phospho-L-tyrosyl-[protein] + H2O = L-tyrosyl-[protein] + phosphate</text>
        <dbReference type="Rhea" id="RHEA:10684"/>
        <dbReference type="Rhea" id="RHEA-COMP:10136"/>
        <dbReference type="Rhea" id="RHEA-COMP:20101"/>
        <dbReference type="ChEBI" id="CHEBI:15377"/>
        <dbReference type="ChEBI" id="CHEBI:43474"/>
        <dbReference type="ChEBI" id="CHEBI:46858"/>
        <dbReference type="ChEBI" id="CHEBI:61978"/>
        <dbReference type="EC" id="3.1.3.48"/>
    </reaction>
</comment>
<gene>
    <name evidence="5" type="ORF">LPB144_02215</name>
</gene>
<dbReference type="PANTHER" id="PTHR39181">
    <property type="entry name" value="TYROSINE-PROTEIN PHOSPHATASE YWQE"/>
    <property type="match status" value="1"/>
</dbReference>
<dbReference type="Pfam" id="PF19567">
    <property type="entry name" value="CpsB_CapC"/>
    <property type="match status" value="1"/>
</dbReference>
<keyword evidence="6" id="KW-1185">Reference proteome</keyword>
<evidence type="ECO:0000256" key="4">
    <source>
        <dbReference type="ARBA" id="ARBA00051722"/>
    </source>
</evidence>
<dbReference type="STRING" id="1913577.LPB144_02215"/>
<dbReference type="Proteomes" id="UP000182510">
    <property type="component" value="Chromosome"/>
</dbReference>
<dbReference type="PIRSF" id="PIRSF016557">
    <property type="entry name" value="Caps_synth_CpsB"/>
    <property type="match status" value="1"/>
</dbReference>
<dbReference type="InterPro" id="IPR016195">
    <property type="entry name" value="Pol/histidinol_Pase-like"/>
</dbReference>
<dbReference type="AlphaFoldDB" id="A0A1L3J2E6"/>